<organism evidence="1 2">
    <name type="scientific">Morella rubra</name>
    <name type="common">Chinese bayberry</name>
    <dbReference type="NCBI Taxonomy" id="262757"/>
    <lineage>
        <taxon>Eukaryota</taxon>
        <taxon>Viridiplantae</taxon>
        <taxon>Streptophyta</taxon>
        <taxon>Embryophyta</taxon>
        <taxon>Tracheophyta</taxon>
        <taxon>Spermatophyta</taxon>
        <taxon>Magnoliopsida</taxon>
        <taxon>eudicotyledons</taxon>
        <taxon>Gunneridae</taxon>
        <taxon>Pentapetalae</taxon>
        <taxon>rosids</taxon>
        <taxon>fabids</taxon>
        <taxon>Fagales</taxon>
        <taxon>Myricaceae</taxon>
        <taxon>Morella</taxon>
    </lineage>
</organism>
<proteinExistence type="predicted"/>
<sequence length="145" mass="16169">MEALRAVFGAGRSATSRVLAISWAERTARQERGRGRGWLPYPTSRPTACCGRRRVSAWTRGRINGRWARWNVNEITGSGRVHDRVLWARTSFCRRTIASAGSRRHGGRRTTSQTSAQSSLDDAVLVLAEDVGVAMGSCRRFEKLH</sequence>
<dbReference type="Proteomes" id="UP000516437">
    <property type="component" value="Chromosome 7"/>
</dbReference>
<reference evidence="1 2" key="1">
    <citation type="journal article" date="2019" name="Plant Biotechnol. J.">
        <title>The red bayberry genome and genetic basis of sex determination.</title>
        <authorList>
            <person name="Jia H.M."/>
            <person name="Jia H.J."/>
            <person name="Cai Q.L."/>
            <person name="Wang Y."/>
            <person name="Zhao H.B."/>
            <person name="Yang W.F."/>
            <person name="Wang G.Y."/>
            <person name="Li Y.H."/>
            <person name="Zhan D.L."/>
            <person name="Shen Y.T."/>
            <person name="Niu Q.F."/>
            <person name="Chang L."/>
            <person name="Qiu J."/>
            <person name="Zhao L."/>
            <person name="Xie H.B."/>
            <person name="Fu W.Y."/>
            <person name="Jin J."/>
            <person name="Li X.W."/>
            <person name="Jiao Y."/>
            <person name="Zhou C.C."/>
            <person name="Tu T."/>
            <person name="Chai C.Y."/>
            <person name="Gao J.L."/>
            <person name="Fan L.J."/>
            <person name="van de Weg E."/>
            <person name="Wang J.Y."/>
            <person name="Gao Z.S."/>
        </authorList>
    </citation>
    <scope>NUCLEOTIDE SEQUENCE [LARGE SCALE GENOMIC DNA]</scope>
    <source>
        <tissue evidence="1">Leaves</tissue>
    </source>
</reference>
<dbReference type="AlphaFoldDB" id="A0A6A1V2P7"/>
<name>A0A6A1V2P7_9ROSI</name>
<comment type="caution">
    <text evidence="1">The sequence shown here is derived from an EMBL/GenBank/DDBJ whole genome shotgun (WGS) entry which is preliminary data.</text>
</comment>
<evidence type="ECO:0000313" key="2">
    <source>
        <dbReference type="Proteomes" id="UP000516437"/>
    </source>
</evidence>
<dbReference type="EMBL" id="RXIC02000025">
    <property type="protein sequence ID" value="KAB1206526.1"/>
    <property type="molecule type" value="Genomic_DNA"/>
</dbReference>
<evidence type="ECO:0000313" key="1">
    <source>
        <dbReference type="EMBL" id="KAB1206526.1"/>
    </source>
</evidence>
<protein>
    <submittedName>
        <fullName evidence="1">Uncharacterized protein</fullName>
    </submittedName>
</protein>
<gene>
    <name evidence="1" type="ORF">CJ030_MR7G000018</name>
</gene>
<keyword evidence="2" id="KW-1185">Reference proteome</keyword>
<accession>A0A6A1V2P7</accession>